<dbReference type="PANTHER" id="PTHR11601:SF36">
    <property type="entry name" value="CYSTEINE DESULFURASE NIFS-RELATED"/>
    <property type="match status" value="1"/>
</dbReference>
<dbReference type="InterPro" id="IPR015422">
    <property type="entry name" value="PyrdxlP-dep_Trfase_small"/>
</dbReference>
<dbReference type="EMBL" id="FOGT01000003">
    <property type="protein sequence ID" value="SER74642.1"/>
    <property type="molecule type" value="Genomic_DNA"/>
</dbReference>
<sequence>MIYLDYAATTPMSDGAMETWVKASHYYFGNSSSLHEAGNNAHELIKTCKERFSSMAGCPSERIFFTSGGSESNLLALESLYLANKHRGNHVITSSIEHPSVHSFFNRLEKSGVEVTYLPVGSSGLLQLEEVKKAIRPDTFLASIQHVNSEIGVIQPLKQLGESFKEKGIVFHSDCVQSFGKIPFHLSSLNVDAVSVSSHKLNGPKGVGAVFLSKDTEWESVYPLTTHQHGFRPGTLNTPGIAAFTHAAAEHYARLSEELAAAWHKRELFIQALSSLGDRLTVEGSPRKEEQSPWIAGLAIHGVQGQYMLLSLDRFQICISTGSACQSGKLDSSSVMQAIYQSEQERLRFFRVSFGKNTTLEELLLAADKILQIADE</sequence>
<gene>
    <name evidence="9" type="ORF">SAMN05518684_103267</name>
</gene>
<name>A0A1H9RPE5_9BACI</name>
<comment type="similarity">
    <text evidence="2">Belongs to the class-V pyridoxal-phosphate-dependent aminotransferase family. NifS/IscS subfamily.</text>
</comment>
<dbReference type="InterPro" id="IPR020578">
    <property type="entry name" value="Aminotrans_V_PyrdxlP_BS"/>
</dbReference>
<organism evidence="9 10">
    <name type="scientific">Salipaludibacillus aurantiacus</name>
    <dbReference type="NCBI Taxonomy" id="1601833"/>
    <lineage>
        <taxon>Bacteria</taxon>
        <taxon>Bacillati</taxon>
        <taxon>Bacillota</taxon>
        <taxon>Bacilli</taxon>
        <taxon>Bacillales</taxon>
        <taxon>Bacillaceae</taxon>
    </lineage>
</organism>
<dbReference type="GO" id="GO:0051536">
    <property type="term" value="F:iron-sulfur cluster binding"/>
    <property type="evidence" value="ECO:0007669"/>
    <property type="project" value="UniProtKB-KW"/>
</dbReference>
<evidence type="ECO:0000256" key="5">
    <source>
        <dbReference type="ARBA" id="ARBA00023004"/>
    </source>
</evidence>
<keyword evidence="6" id="KW-0411">Iron-sulfur</keyword>
<dbReference type="Proteomes" id="UP000198571">
    <property type="component" value="Unassembled WGS sequence"/>
</dbReference>
<dbReference type="Gene3D" id="1.10.260.50">
    <property type="match status" value="1"/>
</dbReference>
<dbReference type="GO" id="GO:0003824">
    <property type="term" value="F:catalytic activity"/>
    <property type="evidence" value="ECO:0007669"/>
    <property type="project" value="UniProtKB-ARBA"/>
</dbReference>
<evidence type="ECO:0000256" key="6">
    <source>
        <dbReference type="ARBA" id="ARBA00023014"/>
    </source>
</evidence>
<reference evidence="10" key="1">
    <citation type="submission" date="2016-10" db="EMBL/GenBank/DDBJ databases">
        <authorList>
            <person name="Varghese N."/>
            <person name="Submissions S."/>
        </authorList>
    </citation>
    <scope>NUCLEOTIDE SEQUENCE [LARGE SCALE GENOMIC DNA]</scope>
    <source>
        <strain evidence="10">S9</strain>
    </source>
</reference>
<dbReference type="InterPro" id="IPR000192">
    <property type="entry name" value="Aminotrans_V_dom"/>
</dbReference>
<evidence type="ECO:0000313" key="10">
    <source>
        <dbReference type="Proteomes" id="UP000198571"/>
    </source>
</evidence>
<dbReference type="OrthoDB" id="9808002at2"/>
<protein>
    <submittedName>
        <fullName evidence="9">Cysteine desulfurase</fullName>
    </submittedName>
</protein>
<dbReference type="RefSeq" id="WP_093048233.1">
    <property type="nucleotide sequence ID" value="NZ_FOGT01000003.1"/>
</dbReference>
<keyword evidence="3" id="KW-0479">Metal-binding</keyword>
<keyword evidence="5" id="KW-0408">Iron</keyword>
<dbReference type="PANTHER" id="PTHR11601">
    <property type="entry name" value="CYSTEINE DESULFURYLASE FAMILY MEMBER"/>
    <property type="match status" value="1"/>
</dbReference>
<evidence type="ECO:0000256" key="2">
    <source>
        <dbReference type="ARBA" id="ARBA00006490"/>
    </source>
</evidence>
<dbReference type="SUPFAM" id="SSF53383">
    <property type="entry name" value="PLP-dependent transferases"/>
    <property type="match status" value="1"/>
</dbReference>
<evidence type="ECO:0000313" key="9">
    <source>
        <dbReference type="EMBL" id="SER74642.1"/>
    </source>
</evidence>
<comment type="cofactor">
    <cofactor evidence="1 7">
        <name>pyridoxal 5'-phosphate</name>
        <dbReference type="ChEBI" id="CHEBI:597326"/>
    </cofactor>
</comment>
<accession>A0A1H9RPE5</accession>
<keyword evidence="4" id="KW-0663">Pyridoxal phosphate</keyword>
<dbReference type="NCBIfam" id="NF002806">
    <property type="entry name" value="PRK02948.1"/>
    <property type="match status" value="1"/>
</dbReference>
<dbReference type="Gene3D" id="3.40.640.10">
    <property type="entry name" value="Type I PLP-dependent aspartate aminotransferase-like (Major domain)"/>
    <property type="match status" value="1"/>
</dbReference>
<dbReference type="InterPro" id="IPR016454">
    <property type="entry name" value="Cysteine_dSase"/>
</dbReference>
<dbReference type="PROSITE" id="PS00595">
    <property type="entry name" value="AA_TRANSFER_CLASS_5"/>
    <property type="match status" value="1"/>
</dbReference>
<feature type="domain" description="Aminotransferase class V" evidence="8">
    <location>
        <begin position="2"/>
        <end position="363"/>
    </location>
</feature>
<dbReference type="AlphaFoldDB" id="A0A1H9RPE5"/>
<dbReference type="Gene3D" id="3.90.1150.10">
    <property type="entry name" value="Aspartate Aminotransferase, domain 1"/>
    <property type="match status" value="1"/>
</dbReference>
<dbReference type="InterPro" id="IPR015421">
    <property type="entry name" value="PyrdxlP-dep_Trfase_major"/>
</dbReference>
<dbReference type="Pfam" id="PF00266">
    <property type="entry name" value="Aminotran_5"/>
    <property type="match status" value="1"/>
</dbReference>
<evidence type="ECO:0000256" key="1">
    <source>
        <dbReference type="ARBA" id="ARBA00001933"/>
    </source>
</evidence>
<keyword evidence="10" id="KW-1185">Reference proteome</keyword>
<evidence type="ECO:0000259" key="8">
    <source>
        <dbReference type="Pfam" id="PF00266"/>
    </source>
</evidence>
<evidence type="ECO:0000256" key="3">
    <source>
        <dbReference type="ARBA" id="ARBA00022723"/>
    </source>
</evidence>
<dbReference type="PIRSF" id="PIRSF005572">
    <property type="entry name" value="NifS"/>
    <property type="match status" value="1"/>
</dbReference>
<proteinExistence type="inferred from homology"/>
<evidence type="ECO:0000256" key="4">
    <source>
        <dbReference type="ARBA" id="ARBA00022898"/>
    </source>
</evidence>
<dbReference type="GO" id="GO:0046872">
    <property type="term" value="F:metal ion binding"/>
    <property type="evidence" value="ECO:0007669"/>
    <property type="project" value="UniProtKB-KW"/>
</dbReference>
<dbReference type="InterPro" id="IPR015424">
    <property type="entry name" value="PyrdxlP-dep_Trfase"/>
</dbReference>
<dbReference type="STRING" id="1601833.SAMN05518684_103267"/>
<evidence type="ECO:0000256" key="7">
    <source>
        <dbReference type="RuleBase" id="RU004504"/>
    </source>
</evidence>